<dbReference type="Pfam" id="PF03180">
    <property type="entry name" value="Lipoprotein_9"/>
    <property type="match status" value="1"/>
</dbReference>
<evidence type="ECO:0000256" key="4">
    <source>
        <dbReference type="ARBA" id="ARBA00023136"/>
    </source>
</evidence>
<keyword evidence="6" id="KW-0449">Lipoprotein</keyword>
<dbReference type="PANTHER" id="PTHR30429:SF1">
    <property type="entry name" value="D-METHIONINE-BINDING LIPOPROTEIN METQ-RELATED"/>
    <property type="match status" value="1"/>
</dbReference>
<dbReference type="RefSeq" id="WP_283715696.1">
    <property type="nucleotide sequence ID" value="NZ_JASJND010000004.1"/>
</dbReference>
<keyword evidence="9" id="KW-1185">Reference proteome</keyword>
<feature type="transmembrane region" description="Helical" evidence="7">
    <location>
        <begin position="24"/>
        <end position="45"/>
    </location>
</feature>
<proteinExistence type="inferred from homology"/>
<evidence type="ECO:0000256" key="2">
    <source>
        <dbReference type="ARBA" id="ARBA00008973"/>
    </source>
</evidence>
<evidence type="ECO:0000256" key="1">
    <source>
        <dbReference type="ARBA" id="ARBA00004635"/>
    </source>
</evidence>
<reference evidence="8 9" key="1">
    <citation type="submission" date="2023-05" db="EMBL/GenBank/DDBJ databases">
        <title>Microbacterium dauci sp.nov., Isolated from Carrot Rhizosphere Soil.</title>
        <authorList>
            <person name="Xiao Z."/>
            <person name="Zheng J."/>
        </authorList>
    </citation>
    <scope>NUCLEOTIDE SEQUENCE [LARGE SCALE GENOMIC DNA]</scope>
    <source>
        <strain evidence="8 9">LX3-4</strain>
    </source>
</reference>
<dbReference type="InterPro" id="IPR004872">
    <property type="entry name" value="Lipoprotein_NlpA"/>
</dbReference>
<name>A0ABT6ZDA8_9MICO</name>
<protein>
    <submittedName>
        <fullName evidence="8">MetQ/NlpA family ABC transporter substrate-binding protein</fullName>
    </submittedName>
</protein>
<dbReference type="Gene3D" id="3.40.190.10">
    <property type="entry name" value="Periplasmic binding protein-like II"/>
    <property type="match status" value="2"/>
</dbReference>
<evidence type="ECO:0000256" key="3">
    <source>
        <dbReference type="ARBA" id="ARBA00022729"/>
    </source>
</evidence>
<dbReference type="EMBL" id="JASJND010000004">
    <property type="protein sequence ID" value="MDJ1114123.1"/>
    <property type="molecule type" value="Genomic_DNA"/>
</dbReference>
<keyword evidence="7" id="KW-1133">Transmembrane helix</keyword>
<organism evidence="8 9">
    <name type="scientific">Microbacterium dauci</name>
    <dbReference type="NCBI Taxonomy" id="3048008"/>
    <lineage>
        <taxon>Bacteria</taxon>
        <taxon>Bacillati</taxon>
        <taxon>Actinomycetota</taxon>
        <taxon>Actinomycetes</taxon>
        <taxon>Micrococcales</taxon>
        <taxon>Microbacteriaceae</taxon>
        <taxon>Microbacterium</taxon>
    </lineage>
</organism>
<comment type="similarity">
    <text evidence="2">Belongs to the NlpA lipoprotein family.</text>
</comment>
<comment type="caution">
    <text evidence="8">The sequence shown here is derived from an EMBL/GenBank/DDBJ whole genome shotgun (WGS) entry which is preliminary data.</text>
</comment>
<gene>
    <name evidence="8" type="ORF">QNI14_06630</name>
</gene>
<evidence type="ECO:0000313" key="8">
    <source>
        <dbReference type="EMBL" id="MDJ1114123.1"/>
    </source>
</evidence>
<keyword evidence="4 7" id="KW-0472">Membrane</keyword>
<keyword evidence="5" id="KW-0564">Palmitate</keyword>
<keyword evidence="3" id="KW-0732">Signal</keyword>
<sequence length="318" mass="33944">MTEPSSTQSEITAHLAKQKSRRGWFIGGGIVAVAAIAAAITIPLVTQNSGTPAAGGADEPIKLTLADTAQSDFQDTIIEVAKDKGLDLEFINFDDPYLPNTALVEGDVDGNTFQHVAWLSQFNKENGTDITPVFSTVVSAWGLFSEDFASVDELPEGASIAVPDDPANFSRALFILQTAGLIEIDPDAGVFPTEEDITANPNGIELTRLAHESVQTAYGDPAVDALVIATDDFDPALGITSEDALQLEDATAPTSSPYVIIVATTADRADEPAWDILEETYRDERVVAALEEEKRGEATIVELPVEDLRAALEELTNQ</sequence>
<comment type="subcellular location">
    <subcellularLocation>
        <location evidence="1">Membrane</location>
        <topology evidence="1">Lipid-anchor</topology>
    </subcellularLocation>
</comment>
<evidence type="ECO:0000256" key="7">
    <source>
        <dbReference type="SAM" id="Phobius"/>
    </source>
</evidence>
<accession>A0ABT6ZDA8</accession>
<dbReference type="SUPFAM" id="SSF53850">
    <property type="entry name" value="Periplasmic binding protein-like II"/>
    <property type="match status" value="1"/>
</dbReference>
<dbReference type="PANTHER" id="PTHR30429">
    <property type="entry name" value="D-METHIONINE-BINDING LIPOPROTEIN METQ"/>
    <property type="match status" value="1"/>
</dbReference>
<keyword evidence="7" id="KW-0812">Transmembrane</keyword>
<evidence type="ECO:0000313" key="9">
    <source>
        <dbReference type="Proteomes" id="UP001321481"/>
    </source>
</evidence>
<evidence type="ECO:0000256" key="5">
    <source>
        <dbReference type="ARBA" id="ARBA00023139"/>
    </source>
</evidence>
<evidence type="ECO:0000256" key="6">
    <source>
        <dbReference type="ARBA" id="ARBA00023288"/>
    </source>
</evidence>
<dbReference type="Proteomes" id="UP001321481">
    <property type="component" value="Unassembled WGS sequence"/>
</dbReference>